<protein>
    <recommendedName>
        <fullName evidence="4">DUF371 domain-containing protein</fullName>
    </recommendedName>
</protein>
<gene>
    <name evidence="2" type="ORF">SY89_01595</name>
</gene>
<accession>A0A0P7FVD3</accession>
<dbReference type="RefSeq" id="WP_080506625.1">
    <property type="nucleotide sequence ID" value="NZ_LGUC01000001.1"/>
</dbReference>
<name>A0A0P7FVD3_9EURY</name>
<dbReference type="STRING" id="699431.SY89_01595"/>
<evidence type="ECO:0008006" key="4">
    <source>
        <dbReference type="Google" id="ProtNLM"/>
    </source>
</evidence>
<keyword evidence="3" id="KW-1185">Reference proteome</keyword>
<evidence type="ECO:0000256" key="1">
    <source>
        <dbReference type="SAM" id="MobiDB-lite"/>
    </source>
</evidence>
<dbReference type="AlphaFoldDB" id="A0A0P7FVD3"/>
<dbReference type="PATRIC" id="fig|699431.3.peg.1633"/>
<dbReference type="Gene3D" id="2.60.120.630">
    <property type="entry name" value="mth639 domain like"/>
    <property type="match status" value="1"/>
</dbReference>
<dbReference type="PANTHER" id="PTHR40696:SF1">
    <property type="entry name" value="DUF371 DOMAIN-CONTAINING PROTEIN"/>
    <property type="match status" value="1"/>
</dbReference>
<reference evidence="3" key="1">
    <citation type="submission" date="2013-11" db="EMBL/GenBank/DDBJ databases">
        <authorList>
            <person name="Hoang H.T."/>
            <person name="Killian M.L."/>
            <person name="Madson D.M."/>
            <person name="Arruda P.H.E."/>
            <person name="Sun D."/>
            <person name="Schwartz K.J."/>
            <person name="Yoon K."/>
        </authorList>
    </citation>
    <scope>NUCLEOTIDE SEQUENCE [LARGE SCALE GENOMIC DNA]</scope>
    <source>
        <strain evidence="3">CDK2</strain>
    </source>
</reference>
<evidence type="ECO:0000313" key="3">
    <source>
        <dbReference type="Proteomes" id="UP000050535"/>
    </source>
</evidence>
<dbReference type="OrthoDB" id="9265at2157"/>
<evidence type="ECO:0000313" key="2">
    <source>
        <dbReference type="EMBL" id="KPN30855.1"/>
    </source>
</evidence>
<dbReference type="Pfam" id="PF04027">
    <property type="entry name" value="DUF371"/>
    <property type="match status" value="1"/>
</dbReference>
<dbReference type="PANTHER" id="PTHR40696">
    <property type="entry name" value="DUF371 FAMILY PROTEIN"/>
    <property type="match status" value="1"/>
</dbReference>
<comment type="caution">
    <text evidence="2">The sequence shown here is derived from an EMBL/GenBank/DDBJ whole genome shotgun (WGS) entry which is preliminary data.</text>
</comment>
<sequence>MSDADGAPGTGEEETVEDTSGTAEDAPGTSTVERIHARGHEHVAGTHGSTVELTSDDWLTPAGDCIVGVEADTTPAEFDDAFVSACQSAGATITAEFEAALDGETYTDTITARGDPELTFEGDRSLVGRTSEYVDDRTVFVGADGAAADLDRDLIDALAEGATLTLTLTVER</sequence>
<organism evidence="2 3">
    <name type="scientific">Halolamina pelagica</name>
    <dbReference type="NCBI Taxonomy" id="699431"/>
    <lineage>
        <taxon>Archaea</taxon>
        <taxon>Methanobacteriati</taxon>
        <taxon>Methanobacteriota</taxon>
        <taxon>Stenosarchaea group</taxon>
        <taxon>Halobacteria</taxon>
        <taxon>Halobacteriales</taxon>
        <taxon>Haloferacaceae</taxon>
    </lineage>
</organism>
<dbReference type="InterPro" id="IPR023131">
    <property type="entry name" value="Mth639-like_dom_sf"/>
</dbReference>
<dbReference type="Proteomes" id="UP000050535">
    <property type="component" value="Unassembled WGS sequence"/>
</dbReference>
<feature type="compositionally biased region" description="Polar residues" evidence="1">
    <location>
        <begin position="18"/>
        <end position="29"/>
    </location>
</feature>
<feature type="region of interest" description="Disordered" evidence="1">
    <location>
        <begin position="1"/>
        <end position="29"/>
    </location>
</feature>
<dbReference type="InterPro" id="IPR007171">
    <property type="entry name" value="DUF371"/>
</dbReference>
<dbReference type="EMBL" id="LGUC01000001">
    <property type="protein sequence ID" value="KPN30855.1"/>
    <property type="molecule type" value="Genomic_DNA"/>
</dbReference>
<proteinExistence type="predicted"/>